<feature type="binding site" evidence="8">
    <location>
        <position position="57"/>
    </location>
    <ligand>
        <name>Zn(2+)</name>
        <dbReference type="ChEBI" id="CHEBI:29105"/>
        <note>catalytic</note>
    </ligand>
</feature>
<dbReference type="SUPFAM" id="SSF53927">
    <property type="entry name" value="Cytidine deaminase-like"/>
    <property type="match status" value="1"/>
</dbReference>
<evidence type="ECO:0000256" key="1">
    <source>
        <dbReference type="ARBA" id="ARBA00010669"/>
    </source>
</evidence>
<keyword evidence="6 8" id="KW-0862">Zinc</keyword>
<comment type="cofactor">
    <cofactor evidence="8">
        <name>Zn(2+)</name>
        <dbReference type="ChEBI" id="CHEBI:29105"/>
    </cofactor>
    <text evidence="8">Binds 1 zinc ion per subunit.</text>
</comment>
<protein>
    <recommendedName>
        <fullName evidence="8">tRNA-specific adenosine deaminase</fullName>
        <ecNumber evidence="8">3.5.4.33</ecNumber>
    </recommendedName>
</protein>
<dbReference type="Gene3D" id="3.40.140.10">
    <property type="entry name" value="Cytidine Deaminase, domain 2"/>
    <property type="match status" value="1"/>
</dbReference>
<proteinExistence type="inferred from homology"/>
<keyword evidence="3 8" id="KW-0819">tRNA processing</keyword>
<comment type="function">
    <text evidence="8">Catalyzes the deamination of adenosine to inosine at the wobble position 34 of tRNA(Arg2).</text>
</comment>
<dbReference type="PANTHER" id="PTHR11079">
    <property type="entry name" value="CYTOSINE DEAMINASE FAMILY MEMBER"/>
    <property type="match status" value="1"/>
</dbReference>
<dbReference type="PANTHER" id="PTHR11079:SF202">
    <property type="entry name" value="TRNA-SPECIFIC ADENOSINE DEAMINASE"/>
    <property type="match status" value="1"/>
</dbReference>
<name>A0A1Y5F1G7_9BACT</name>
<feature type="active site" description="Proton donor" evidence="8">
    <location>
        <position position="59"/>
    </location>
</feature>
<sequence length="160" mass="18001">MLNFDDYSWVMSVAIDEAYKAYSIDEVPVGAVVVDNAGNIISQKHNLKEASNDPCGHAEILAIRDACEKLGNWRLSDCTLFVTLEPCPMCMSALVQSRIGKLVFGAYDPKGGAISLNYNLYKDKRLNHNFNIIGGVNHFETSKILSRFFREKRSSYKKKE</sequence>
<dbReference type="EC" id="3.5.4.33" evidence="8"/>
<evidence type="ECO:0000259" key="9">
    <source>
        <dbReference type="PROSITE" id="PS51747"/>
    </source>
</evidence>
<comment type="catalytic activity">
    <reaction evidence="7 8">
        <text>adenosine(34) in tRNA + H2O + H(+) = inosine(34) in tRNA + NH4(+)</text>
        <dbReference type="Rhea" id="RHEA:43168"/>
        <dbReference type="Rhea" id="RHEA-COMP:10373"/>
        <dbReference type="Rhea" id="RHEA-COMP:10374"/>
        <dbReference type="ChEBI" id="CHEBI:15377"/>
        <dbReference type="ChEBI" id="CHEBI:15378"/>
        <dbReference type="ChEBI" id="CHEBI:28938"/>
        <dbReference type="ChEBI" id="CHEBI:74411"/>
        <dbReference type="ChEBI" id="CHEBI:82852"/>
        <dbReference type="EC" id="3.5.4.33"/>
    </reaction>
</comment>
<accession>A0A1Y5F1G7</accession>
<dbReference type="AlphaFoldDB" id="A0A1Y5F1G7"/>
<dbReference type="InterPro" id="IPR028883">
    <property type="entry name" value="tRNA_aden_deaminase"/>
</dbReference>
<dbReference type="GO" id="GO:0052717">
    <property type="term" value="F:tRNA-specific adenosine-34 deaminase activity"/>
    <property type="evidence" value="ECO:0007669"/>
    <property type="project" value="UniProtKB-UniRule"/>
</dbReference>
<dbReference type="Proteomes" id="UP000196531">
    <property type="component" value="Unassembled WGS sequence"/>
</dbReference>
<gene>
    <name evidence="8" type="primary">tadA</name>
    <name evidence="10" type="ORF">A9Q84_21010</name>
</gene>
<evidence type="ECO:0000256" key="2">
    <source>
        <dbReference type="ARBA" id="ARBA00011738"/>
    </source>
</evidence>
<dbReference type="GO" id="GO:0002100">
    <property type="term" value="P:tRNA wobble adenosine to inosine editing"/>
    <property type="evidence" value="ECO:0007669"/>
    <property type="project" value="UniProtKB-UniRule"/>
</dbReference>
<evidence type="ECO:0000256" key="8">
    <source>
        <dbReference type="HAMAP-Rule" id="MF_00972"/>
    </source>
</evidence>
<dbReference type="PROSITE" id="PS00903">
    <property type="entry name" value="CYT_DCMP_DEAMINASES_1"/>
    <property type="match status" value="1"/>
</dbReference>
<dbReference type="EMBL" id="MAAO01000016">
    <property type="protein sequence ID" value="OUR92988.1"/>
    <property type="molecule type" value="Genomic_DNA"/>
</dbReference>
<evidence type="ECO:0000256" key="6">
    <source>
        <dbReference type="ARBA" id="ARBA00022833"/>
    </source>
</evidence>
<dbReference type="InterPro" id="IPR016192">
    <property type="entry name" value="APOBEC/CMP_deaminase_Zn-bd"/>
</dbReference>
<dbReference type="FunFam" id="3.40.140.10:FF:000005">
    <property type="entry name" value="tRNA-specific adenosine deaminase"/>
    <property type="match status" value="1"/>
</dbReference>
<organism evidence="10 11">
    <name type="scientific">Halobacteriovorax marinus</name>
    <dbReference type="NCBI Taxonomy" id="97084"/>
    <lineage>
        <taxon>Bacteria</taxon>
        <taxon>Pseudomonadati</taxon>
        <taxon>Bdellovibrionota</taxon>
        <taxon>Bacteriovoracia</taxon>
        <taxon>Bacteriovoracales</taxon>
        <taxon>Halobacteriovoraceae</taxon>
        <taxon>Halobacteriovorax</taxon>
    </lineage>
</organism>
<feature type="binding site" evidence="8">
    <location>
        <position position="87"/>
    </location>
    <ligand>
        <name>Zn(2+)</name>
        <dbReference type="ChEBI" id="CHEBI:29105"/>
        <note>catalytic</note>
    </ligand>
</feature>
<keyword evidence="5 8" id="KW-0378">Hydrolase</keyword>
<evidence type="ECO:0000256" key="4">
    <source>
        <dbReference type="ARBA" id="ARBA00022723"/>
    </source>
</evidence>
<dbReference type="InterPro" id="IPR016193">
    <property type="entry name" value="Cytidine_deaminase-like"/>
</dbReference>
<feature type="binding site" evidence="8">
    <location>
        <position position="90"/>
    </location>
    <ligand>
        <name>Zn(2+)</name>
        <dbReference type="ChEBI" id="CHEBI:29105"/>
        <note>catalytic</note>
    </ligand>
</feature>
<evidence type="ECO:0000256" key="7">
    <source>
        <dbReference type="ARBA" id="ARBA00048045"/>
    </source>
</evidence>
<dbReference type="GO" id="GO:0008270">
    <property type="term" value="F:zinc ion binding"/>
    <property type="evidence" value="ECO:0007669"/>
    <property type="project" value="UniProtKB-UniRule"/>
</dbReference>
<evidence type="ECO:0000256" key="3">
    <source>
        <dbReference type="ARBA" id="ARBA00022694"/>
    </source>
</evidence>
<dbReference type="CDD" id="cd01285">
    <property type="entry name" value="nucleoside_deaminase"/>
    <property type="match status" value="1"/>
</dbReference>
<evidence type="ECO:0000313" key="10">
    <source>
        <dbReference type="EMBL" id="OUR92988.1"/>
    </source>
</evidence>
<reference evidence="11" key="1">
    <citation type="journal article" date="2017" name="Proc. Natl. Acad. Sci. U.S.A.">
        <title>Simulation of Deepwater Horizon oil plume reveals substrate specialization within a complex community of hydrocarbon-degraders.</title>
        <authorList>
            <person name="Hu P."/>
            <person name="Dubinsky E.A."/>
            <person name="Probst A.J."/>
            <person name="Wang J."/>
            <person name="Sieber C.M.K."/>
            <person name="Tom L.M."/>
            <person name="Gardinali P."/>
            <person name="Banfield J.F."/>
            <person name="Atlas R.M."/>
            <person name="Andersen G.L."/>
        </authorList>
    </citation>
    <scope>NUCLEOTIDE SEQUENCE [LARGE SCALE GENOMIC DNA]</scope>
</reference>
<keyword evidence="4 8" id="KW-0479">Metal-binding</keyword>
<evidence type="ECO:0000256" key="5">
    <source>
        <dbReference type="ARBA" id="ARBA00022801"/>
    </source>
</evidence>
<comment type="subunit">
    <text evidence="2 8">Homodimer.</text>
</comment>
<dbReference type="PROSITE" id="PS51747">
    <property type="entry name" value="CYT_DCMP_DEAMINASES_2"/>
    <property type="match status" value="1"/>
</dbReference>
<dbReference type="Pfam" id="PF00383">
    <property type="entry name" value="dCMP_cyt_deam_1"/>
    <property type="match status" value="1"/>
</dbReference>
<comment type="caution">
    <text evidence="10">The sequence shown here is derived from an EMBL/GenBank/DDBJ whole genome shotgun (WGS) entry which is preliminary data.</text>
</comment>
<dbReference type="InterPro" id="IPR002125">
    <property type="entry name" value="CMP_dCMP_dom"/>
</dbReference>
<comment type="similarity">
    <text evidence="1">Belongs to the cytidine and deoxycytidylate deaminase family. ADAT2 subfamily.</text>
</comment>
<evidence type="ECO:0000313" key="11">
    <source>
        <dbReference type="Proteomes" id="UP000196531"/>
    </source>
</evidence>
<dbReference type="HAMAP" id="MF_00972">
    <property type="entry name" value="tRNA_aden_deaminase"/>
    <property type="match status" value="1"/>
</dbReference>
<feature type="domain" description="CMP/dCMP-type deaminase" evidence="9">
    <location>
        <begin position="5"/>
        <end position="116"/>
    </location>
</feature>